<feature type="transmembrane region" description="Helical" evidence="1">
    <location>
        <begin position="6"/>
        <end position="25"/>
    </location>
</feature>
<keyword evidence="1" id="KW-0812">Transmembrane</keyword>
<proteinExistence type="predicted"/>
<evidence type="ECO:0000256" key="1">
    <source>
        <dbReference type="SAM" id="Phobius"/>
    </source>
</evidence>
<sequence>MGKVFIVTGILYLLYYAGNIVYDLFIKTPVVLRNENEGEVISLGSIRDETPADITHVSEQETEDLNMPGSYTFSDEEELFSDDDNESGLIQVRYEEEKAIDNYNTEAEPAIEEKNEQKLSFLSRISSSLNIKEQDVQSKETEILPPSISDEVFRNFFEKASRHIVVSNENGQNFYKSSLVF</sequence>
<keyword evidence="1" id="KW-1133">Transmembrane helix</keyword>
<dbReference type="EMBL" id="JACHLE010000003">
    <property type="protein sequence ID" value="MBB4807266.1"/>
    <property type="molecule type" value="Genomic_DNA"/>
</dbReference>
<reference evidence="2 3" key="1">
    <citation type="submission" date="2020-08" db="EMBL/GenBank/DDBJ databases">
        <title>Functional genomics of gut bacteria from endangered species of beetles.</title>
        <authorList>
            <person name="Carlos-Shanley C."/>
        </authorList>
    </citation>
    <scope>NUCLEOTIDE SEQUENCE [LARGE SCALE GENOMIC DNA]</scope>
    <source>
        <strain evidence="2 3">S00151</strain>
    </source>
</reference>
<accession>A0A840KDN1</accession>
<keyword evidence="1" id="KW-0472">Membrane</keyword>
<dbReference type="RefSeq" id="WP_184190019.1">
    <property type="nucleotide sequence ID" value="NZ_JACHLE010000003.1"/>
</dbReference>
<evidence type="ECO:0000313" key="3">
    <source>
        <dbReference type="Proteomes" id="UP000592180"/>
    </source>
</evidence>
<keyword evidence="3" id="KW-1185">Reference proteome</keyword>
<protein>
    <submittedName>
        <fullName evidence="2">Uncharacterized protein</fullName>
    </submittedName>
</protein>
<dbReference type="AlphaFoldDB" id="A0A840KDN1"/>
<evidence type="ECO:0000313" key="2">
    <source>
        <dbReference type="EMBL" id="MBB4807266.1"/>
    </source>
</evidence>
<comment type="caution">
    <text evidence="2">The sequence shown here is derived from an EMBL/GenBank/DDBJ whole genome shotgun (WGS) entry which is preliminary data.</text>
</comment>
<organism evidence="2 3">
    <name type="scientific">Chryseobacterium defluvii</name>
    <dbReference type="NCBI Taxonomy" id="160396"/>
    <lineage>
        <taxon>Bacteria</taxon>
        <taxon>Pseudomonadati</taxon>
        <taxon>Bacteroidota</taxon>
        <taxon>Flavobacteriia</taxon>
        <taxon>Flavobacteriales</taxon>
        <taxon>Weeksellaceae</taxon>
        <taxon>Chryseobacterium group</taxon>
        <taxon>Chryseobacterium</taxon>
    </lineage>
</organism>
<gene>
    <name evidence="2" type="ORF">HNP38_002570</name>
</gene>
<name>A0A840KDN1_9FLAO</name>
<dbReference type="Proteomes" id="UP000592180">
    <property type="component" value="Unassembled WGS sequence"/>
</dbReference>